<dbReference type="Proteomes" id="UP000279760">
    <property type="component" value="Plasmid unnamed"/>
</dbReference>
<accession>A0A3G4VM42</accession>
<reference evidence="2 3" key="1">
    <citation type="submission" date="2018-11" db="EMBL/GenBank/DDBJ databases">
        <title>Complete Genome Sequence of Vbrio mediterranei 117-T6: a Potential Pathogen Bacteria Isolated from the Conchocelis of Pyropia.</title>
        <authorList>
            <person name="Liu Q."/>
        </authorList>
    </citation>
    <scope>NUCLEOTIDE SEQUENCE [LARGE SCALE GENOMIC DNA]</scope>
    <source>
        <strain evidence="2 3">117-T6</strain>
        <plasmid evidence="2 3">unnamed</plasmid>
    </source>
</reference>
<gene>
    <name evidence="2" type="ORF">ECB94_27600</name>
</gene>
<dbReference type="AlphaFoldDB" id="A0A3G4VM42"/>
<name>A0A3G4VM42_9VIBR</name>
<dbReference type="GO" id="GO:0004803">
    <property type="term" value="F:transposase activity"/>
    <property type="evidence" value="ECO:0007669"/>
    <property type="project" value="InterPro"/>
</dbReference>
<sequence length="78" mass="9122">MDTPTMNYLGRYLKRPPISPSHLRHSFKGCQMTFDYLKHRTVQSESLTLSHEALIGPIIEHIPDKHFKIICYYGFLSN</sequence>
<feature type="domain" description="Transposase IS801/IS1294" evidence="1">
    <location>
        <begin position="4"/>
        <end position="77"/>
    </location>
</feature>
<dbReference type="GO" id="GO:0003677">
    <property type="term" value="F:DNA binding"/>
    <property type="evidence" value="ECO:0007669"/>
    <property type="project" value="InterPro"/>
</dbReference>
<evidence type="ECO:0000259" key="1">
    <source>
        <dbReference type="Pfam" id="PF04986"/>
    </source>
</evidence>
<dbReference type="GO" id="GO:0006313">
    <property type="term" value="P:DNA transposition"/>
    <property type="evidence" value="ECO:0007669"/>
    <property type="project" value="InterPro"/>
</dbReference>
<dbReference type="EMBL" id="CP033579">
    <property type="protein sequence ID" value="AYV25068.1"/>
    <property type="molecule type" value="Genomic_DNA"/>
</dbReference>
<dbReference type="InterPro" id="IPR007069">
    <property type="entry name" value="Transposase_32"/>
</dbReference>
<geneLocation type="plasmid" evidence="2">
    <name>unnamed</name>
</geneLocation>
<organism evidence="2 3">
    <name type="scientific">Vibrio mediterranei</name>
    <dbReference type="NCBI Taxonomy" id="689"/>
    <lineage>
        <taxon>Bacteria</taxon>
        <taxon>Pseudomonadati</taxon>
        <taxon>Pseudomonadota</taxon>
        <taxon>Gammaproteobacteria</taxon>
        <taxon>Vibrionales</taxon>
        <taxon>Vibrionaceae</taxon>
        <taxon>Vibrio</taxon>
    </lineage>
</organism>
<keyword evidence="2" id="KW-0614">Plasmid</keyword>
<evidence type="ECO:0000313" key="3">
    <source>
        <dbReference type="Proteomes" id="UP000279760"/>
    </source>
</evidence>
<proteinExistence type="predicted"/>
<dbReference type="Pfam" id="PF04986">
    <property type="entry name" value="Y2_Tnp"/>
    <property type="match status" value="1"/>
</dbReference>
<protein>
    <recommendedName>
        <fullName evidence="1">Transposase IS801/IS1294 domain-containing protein</fullName>
    </recommendedName>
</protein>
<evidence type="ECO:0000313" key="2">
    <source>
        <dbReference type="EMBL" id="AYV25068.1"/>
    </source>
</evidence>